<dbReference type="EMBL" id="MU003807">
    <property type="protein sequence ID" value="KAF2719738.1"/>
    <property type="molecule type" value="Genomic_DNA"/>
</dbReference>
<dbReference type="InterPro" id="IPR002293">
    <property type="entry name" value="AA/rel_permease1"/>
</dbReference>
<feature type="transmembrane region" description="Helical" evidence="6">
    <location>
        <begin position="518"/>
        <end position="537"/>
    </location>
</feature>
<evidence type="ECO:0000256" key="1">
    <source>
        <dbReference type="ARBA" id="ARBA00004141"/>
    </source>
</evidence>
<evidence type="ECO:0000256" key="6">
    <source>
        <dbReference type="SAM" id="Phobius"/>
    </source>
</evidence>
<sequence length="558" mass="61571">MSLNLATHGQAVELVGLEGSEVKSRASIQVQERTAQALAGVESGWSLEDQQDEELRATQSSCRDADAMKRMGKNQQLVRHFRLLSISSFVAIATATWEIGLFTIGQSFVDGGRPGLLYSTIWNFVCFAPVYLSMSEMASMAPIAGAQYHWVSEFAPERCQRFLSYITGWTSTLAWQSGNAVGIFLVGSLIQTIILINNENYGFPAWQCTLLAYCAMVIAFIGSVYGAKVLPHWQNAVFVVHILAYFAYIIPIWVSAPTASHKQVWTEFTNEGGWNSLVLSVLIGQLTGISQQVGLDTAAHMSEEVRDASTSVPKAMLLIYGCNFLLMFPAFLTVCYHVPSLEDALDDSTSYPAIYVLKQSMSTGWVTVVLVLILLLNVASNIVYLTAVSRDLFAFARDRGLPFSNWLSQVHPTRKIPQNAAMFSCGIAGCLALIYIGSPVAFFAINSLLTVALLQCYCLSIGCVLWRRIYLPETLPPASFSLGKLGVPINAFAVIYSFWAFFWCFWPETYPVTASGFNWSSPIFGAVLLIALVYFAAKARHNYVGPVFEVEGRKVHLR</sequence>
<evidence type="ECO:0000256" key="5">
    <source>
        <dbReference type="ARBA" id="ARBA00023136"/>
    </source>
</evidence>
<dbReference type="PANTHER" id="PTHR45649:SF4">
    <property type="entry name" value="TRANSPORTER, PUTATIVE (EUROFUNG)-RELATED"/>
    <property type="match status" value="1"/>
</dbReference>
<keyword evidence="5 6" id="KW-0472">Membrane</keyword>
<feature type="transmembrane region" description="Helical" evidence="6">
    <location>
        <begin position="443"/>
        <end position="466"/>
    </location>
</feature>
<evidence type="ECO:0000256" key="4">
    <source>
        <dbReference type="ARBA" id="ARBA00022989"/>
    </source>
</evidence>
<feature type="transmembrane region" description="Helical" evidence="6">
    <location>
        <begin position="316"/>
        <end position="339"/>
    </location>
</feature>
<feature type="transmembrane region" description="Helical" evidence="6">
    <location>
        <begin position="203"/>
        <end position="224"/>
    </location>
</feature>
<keyword evidence="2" id="KW-0813">Transport</keyword>
<feature type="transmembrane region" description="Helical" evidence="6">
    <location>
        <begin position="420"/>
        <end position="437"/>
    </location>
</feature>
<feature type="transmembrane region" description="Helical" evidence="6">
    <location>
        <begin position="81"/>
        <end position="104"/>
    </location>
</feature>
<feature type="transmembrane region" description="Helical" evidence="6">
    <location>
        <begin position="487"/>
        <end position="506"/>
    </location>
</feature>
<keyword evidence="8" id="KW-1185">Reference proteome</keyword>
<dbReference type="AlphaFoldDB" id="A0A9P4Q5L9"/>
<protein>
    <submittedName>
        <fullName evidence="7">Amino acid permease 2</fullName>
    </submittedName>
</protein>
<evidence type="ECO:0000313" key="7">
    <source>
        <dbReference type="EMBL" id="KAF2719738.1"/>
    </source>
</evidence>
<dbReference type="OrthoDB" id="3257095at2759"/>
<feature type="transmembrane region" description="Helical" evidence="6">
    <location>
        <begin position="365"/>
        <end position="387"/>
    </location>
</feature>
<dbReference type="PIRSF" id="PIRSF006060">
    <property type="entry name" value="AA_transporter"/>
    <property type="match status" value="1"/>
</dbReference>
<keyword evidence="4 6" id="KW-1133">Transmembrane helix</keyword>
<dbReference type="Gene3D" id="1.20.1740.10">
    <property type="entry name" value="Amino acid/polyamine transporter I"/>
    <property type="match status" value="1"/>
</dbReference>
<dbReference type="GO" id="GO:0022857">
    <property type="term" value="F:transmembrane transporter activity"/>
    <property type="evidence" value="ECO:0007669"/>
    <property type="project" value="InterPro"/>
</dbReference>
<reference evidence="7" key="1">
    <citation type="journal article" date="2020" name="Stud. Mycol.">
        <title>101 Dothideomycetes genomes: a test case for predicting lifestyles and emergence of pathogens.</title>
        <authorList>
            <person name="Haridas S."/>
            <person name="Albert R."/>
            <person name="Binder M."/>
            <person name="Bloem J."/>
            <person name="Labutti K."/>
            <person name="Salamov A."/>
            <person name="Andreopoulos B."/>
            <person name="Baker S."/>
            <person name="Barry K."/>
            <person name="Bills G."/>
            <person name="Bluhm B."/>
            <person name="Cannon C."/>
            <person name="Castanera R."/>
            <person name="Culley D."/>
            <person name="Daum C."/>
            <person name="Ezra D."/>
            <person name="Gonzalez J."/>
            <person name="Henrissat B."/>
            <person name="Kuo A."/>
            <person name="Liang C."/>
            <person name="Lipzen A."/>
            <person name="Lutzoni F."/>
            <person name="Magnuson J."/>
            <person name="Mondo S."/>
            <person name="Nolan M."/>
            <person name="Ohm R."/>
            <person name="Pangilinan J."/>
            <person name="Park H.-J."/>
            <person name="Ramirez L."/>
            <person name="Alfaro M."/>
            <person name="Sun H."/>
            <person name="Tritt A."/>
            <person name="Yoshinaga Y."/>
            <person name="Zwiers L.-H."/>
            <person name="Turgeon B."/>
            <person name="Goodwin S."/>
            <person name="Spatafora J."/>
            <person name="Crous P."/>
            <person name="Grigoriev I."/>
        </authorList>
    </citation>
    <scope>NUCLEOTIDE SEQUENCE</scope>
    <source>
        <strain evidence="7">CBS 116435</strain>
    </source>
</reference>
<comment type="caution">
    <text evidence="7">The sequence shown here is derived from an EMBL/GenBank/DDBJ whole genome shotgun (WGS) entry which is preliminary data.</text>
</comment>
<keyword evidence="3 6" id="KW-0812">Transmembrane</keyword>
<comment type="subcellular location">
    <subcellularLocation>
        <location evidence="1">Membrane</location>
        <topology evidence="1">Multi-pass membrane protein</topology>
    </subcellularLocation>
</comment>
<organism evidence="7 8">
    <name type="scientific">Polychaeton citri CBS 116435</name>
    <dbReference type="NCBI Taxonomy" id="1314669"/>
    <lineage>
        <taxon>Eukaryota</taxon>
        <taxon>Fungi</taxon>
        <taxon>Dikarya</taxon>
        <taxon>Ascomycota</taxon>
        <taxon>Pezizomycotina</taxon>
        <taxon>Dothideomycetes</taxon>
        <taxon>Dothideomycetidae</taxon>
        <taxon>Capnodiales</taxon>
        <taxon>Capnodiaceae</taxon>
        <taxon>Polychaeton</taxon>
    </lineage>
</organism>
<feature type="transmembrane region" description="Helical" evidence="6">
    <location>
        <begin position="236"/>
        <end position="254"/>
    </location>
</feature>
<name>A0A9P4Q5L9_9PEZI</name>
<proteinExistence type="predicted"/>
<gene>
    <name evidence="7" type="ORF">K431DRAFT_271967</name>
</gene>
<dbReference type="PANTHER" id="PTHR45649">
    <property type="entry name" value="AMINO-ACID PERMEASE BAT1"/>
    <property type="match status" value="1"/>
</dbReference>
<feature type="transmembrane region" description="Helical" evidence="6">
    <location>
        <begin position="180"/>
        <end position="197"/>
    </location>
</feature>
<feature type="transmembrane region" description="Helical" evidence="6">
    <location>
        <begin position="274"/>
        <end position="295"/>
    </location>
</feature>
<feature type="transmembrane region" description="Helical" evidence="6">
    <location>
        <begin position="116"/>
        <end position="134"/>
    </location>
</feature>
<evidence type="ECO:0000256" key="3">
    <source>
        <dbReference type="ARBA" id="ARBA00022692"/>
    </source>
</evidence>
<accession>A0A9P4Q5L9</accession>
<evidence type="ECO:0000256" key="2">
    <source>
        <dbReference type="ARBA" id="ARBA00022448"/>
    </source>
</evidence>
<dbReference type="GO" id="GO:0016020">
    <property type="term" value="C:membrane"/>
    <property type="evidence" value="ECO:0007669"/>
    <property type="project" value="UniProtKB-SubCell"/>
</dbReference>
<dbReference type="Pfam" id="PF13520">
    <property type="entry name" value="AA_permease_2"/>
    <property type="match status" value="1"/>
</dbReference>
<dbReference type="Proteomes" id="UP000799441">
    <property type="component" value="Unassembled WGS sequence"/>
</dbReference>
<evidence type="ECO:0000313" key="8">
    <source>
        <dbReference type="Proteomes" id="UP000799441"/>
    </source>
</evidence>